<dbReference type="CDD" id="cd23657">
    <property type="entry name" value="USP-A-like"/>
    <property type="match status" value="1"/>
</dbReference>
<keyword evidence="2" id="KW-0963">Cytoplasm</keyword>
<dbReference type="STRING" id="1219077.VAZ01S_049_00060"/>
<reference evidence="4 5" key="1">
    <citation type="submission" date="2013-09" db="EMBL/GenBank/DDBJ databases">
        <title>Whole genome shotgun sequence of Vibrio azureus NBRC 104587.</title>
        <authorList>
            <person name="Isaki S."/>
            <person name="Hosoyama A."/>
            <person name="Numata M."/>
            <person name="Hashimoto M."/>
            <person name="Hosoyama Y."/>
            <person name="Tsuchikane K."/>
            <person name="Noguchi M."/>
            <person name="Hirakata S."/>
            <person name="Ichikawa N."/>
            <person name="Ohji S."/>
            <person name="Yamazoe A."/>
            <person name="Fujita N."/>
        </authorList>
    </citation>
    <scope>NUCLEOTIDE SEQUENCE [LARGE SCALE GENOMIC DNA]</scope>
    <source>
        <strain evidence="4 5">NBRC 104587</strain>
    </source>
</reference>
<dbReference type="Proteomes" id="UP000016567">
    <property type="component" value="Unassembled WGS sequence"/>
</dbReference>
<comment type="subcellular location">
    <subcellularLocation>
        <location evidence="2">Cytoplasm</location>
    </subcellularLocation>
</comment>
<dbReference type="Gene3D" id="3.40.50.620">
    <property type="entry name" value="HUPs"/>
    <property type="match status" value="1"/>
</dbReference>
<dbReference type="PIRSF" id="PIRSF006276">
    <property type="entry name" value="UspA"/>
    <property type="match status" value="1"/>
</dbReference>
<dbReference type="AlphaFoldDB" id="U3C5E4"/>
<evidence type="ECO:0000313" key="5">
    <source>
        <dbReference type="Proteomes" id="UP000016567"/>
    </source>
</evidence>
<evidence type="ECO:0000256" key="2">
    <source>
        <dbReference type="PIRNR" id="PIRNR006276"/>
    </source>
</evidence>
<organism evidence="4 5">
    <name type="scientific">Vibrio azureus NBRC 104587</name>
    <dbReference type="NCBI Taxonomy" id="1219077"/>
    <lineage>
        <taxon>Bacteria</taxon>
        <taxon>Pseudomonadati</taxon>
        <taxon>Pseudomonadota</taxon>
        <taxon>Gammaproteobacteria</taxon>
        <taxon>Vibrionales</taxon>
        <taxon>Vibrionaceae</taxon>
        <taxon>Vibrio</taxon>
    </lineage>
</organism>
<name>U3C5E4_9VIBR</name>
<accession>U3C5E4</accession>
<sequence>MLGFLDHFEESMTLKYKHILVALELCDESKILIDRAVSMAGYFDAEISFIHLDGTHGEIYHELVDIIEEPDQRPVSEHIMEGLQAFKQYIDHPLKHFFVGTGDLADKLEVTIREQDVDLLLCGHHQDFWSKLISYSRHLIDRSPVDILVVPLQD</sequence>
<dbReference type="InterPro" id="IPR006015">
    <property type="entry name" value="Universal_stress_UspA"/>
</dbReference>
<evidence type="ECO:0000313" key="4">
    <source>
        <dbReference type="EMBL" id="GAD76639.1"/>
    </source>
</evidence>
<dbReference type="Pfam" id="PF00582">
    <property type="entry name" value="Usp"/>
    <property type="match status" value="1"/>
</dbReference>
<gene>
    <name evidence="4" type="primary">uspA</name>
    <name evidence="4" type="ORF">VAZ01S_049_00060</name>
</gene>
<dbReference type="InterPro" id="IPR014729">
    <property type="entry name" value="Rossmann-like_a/b/a_fold"/>
</dbReference>
<dbReference type="SUPFAM" id="SSF52402">
    <property type="entry name" value="Adenine nucleotide alpha hydrolases-like"/>
    <property type="match status" value="1"/>
</dbReference>
<comment type="caution">
    <text evidence="4">The sequence shown here is derived from an EMBL/GenBank/DDBJ whole genome shotgun (WGS) entry which is preliminary data.</text>
</comment>
<dbReference type="eggNOG" id="COG0589">
    <property type="taxonomic scope" value="Bacteria"/>
</dbReference>
<feature type="domain" description="UspA" evidence="3">
    <location>
        <begin position="16"/>
        <end position="151"/>
    </location>
</feature>
<dbReference type="EMBL" id="BATL01000049">
    <property type="protein sequence ID" value="GAD76639.1"/>
    <property type="molecule type" value="Genomic_DNA"/>
</dbReference>
<dbReference type="GO" id="GO:0005737">
    <property type="term" value="C:cytoplasm"/>
    <property type="evidence" value="ECO:0007669"/>
    <property type="project" value="UniProtKB-SubCell"/>
</dbReference>
<comment type="similarity">
    <text evidence="1 2">Belongs to the universal stress protein A family.</text>
</comment>
<dbReference type="InterPro" id="IPR006016">
    <property type="entry name" value="UspA"/>
</dbReference>
<proteinExistence type="inferred from homology"/>
<evidence type="ECO:0000259" key="3">
    <source>
        <dbReference type="Pfam" id="PF00582"/>
    </source>
</evidence>
<keyword evidence="5" id="KW-1185">Reference proteome</keyword>
<protein>
    <recommendedName>
        <fullName evidence="2">Universal stress protein</fullName>
    </recommendedName>
</protein>
<evidence type="ECO:0000256" key="1">
    <source>
        <dbReference type="ARBA" id="ARBA00008791"/>
    </source>
</evidence>